<name>A0A9P7NGS3_9HYPO</name>
<dbReference type="GO" id="GO:0048476">
    <property type="term" value="C:Holliday junction resolvase complex"/>
    <property type="evidence" value="ECO:0007669"/>
    <property type="project" value="InterPro"/>
</dbReference>
<reference evidence="16" key="1">
    <citation type="journal article" date="2020" name="bioRxiv">
        <title>Whole genome comparisons of ergot fungi reveals the divergence and evolution of species within the genus Claviceps are the result of varying mechanisms driving genome evolution and host range expansion.</title>
        <authorList>
            <person name="Wyka S.A."/>
            <person name="Mondo S.J."/>
            <person name="Liu M."/>
            <person name="Dettman J."/>
            <person name="Nalam V."/>
            <person name="Broders K.D."/>
        </authorList>
    </citation>
    <scope>NUCLEOTIDE SEQUENCE</scope>
    <source>
        <strain evidence="16">CCC 602</strain>
    </source>
</reference>
<evidence type="ECO:0000256" key="3">
    <source>
        <dbReference type="ARBA" id="ARBA00005313"/>
    </source>
</evidence>
<dbReference type="GO" id="GO:0046872">
    <property type="term" value="F:metal ion binding"/>
    <property type="evidence" value="ECO:0007669"/>
    <property type="project" value="UniProtKB-KW"/>
</dbReference>
<evidence type="ECO:0000259" key="15">
    <source>
        <dbReference type="SMART" id="SM00891"/>
    </source>
</evidence>
<dbReference type="GO" id="GO:0006302">
    <property type="term" value="P:double-strand break repair"/>
    <property type="evidence" value="ECO:0007669"/>
    <property type="project" value="TreeGrafter"/>
</dbReference>
<evidence type="ECO:0000256" key="14">
    <source>
        <dbReference type="SAM" id="MobiDB-lite"/>
    </source>
</evidence>
<feature type="compositionally biased region" description="Basic and acidic residues" evidence="14">
    <location>
        <begin position="251"/>
        <end position="262"/>
    </location>
</feature>
<feature type="region of interest" description="Disordered" evidence="14">
    <location>
        <begin position="1"/>
        <end position="371"/>
    </location>
</feature>
<comment type="cofactor">
    <cofactor evidence="1">
        <name>Mg(2+)</name>
        <dbReference type="ChEBI" id="CHEBI:18420"/>
    </cofactor>
</comment>
<keyword evidence="8" id="KW-0378">Hydrolase</keyword>
<organism evidence="16 17">
    <name type="scientific">Claviceps pusilla</name>
    <dbReference type="NCBI Taxonomy" id="123648"/>
    <lineage>
        <taxon>Eukaryota</taxon>
        <taxon>Fungi</taxon>
        <taxon>Dikarya</taxon>
        <taxon>Ascomycota</taxon>
        <taxon>Pezizomycotina</taxon>
        <taxon>Sordariomycetes</taxon>
        <taxon>Hypocreomycetidae</taxon>
        <taxon>Hypocreales</taxon>
        <taxon>Clavicipitaceae</taxon>
        <taxon>Claviceps</taxon>
    </lineage>
</organism>
<evidence type="ECO:0000256" key="6">
    <source>
        <dbReference type="ARBA" id="ARBA00022759"/>
    </source>
</evidence>
<dbReference type="InterPro" id="IPR042530">
    <property type="entry name" value="EME1/EME2_C"/>
</dbReference>
<keyword evidence="12" id="KW-0539">Nucleus</keyword>
<dbReference type="PANTHER" id="PTHR21077:SF5">
    <property type="entry name" value="CROSSOVER JUNCTION ENDONUCLEASE MMS4"/>
    <property type="match status" value="1"/>
</dbReference>
<evidence type="ECO:0000313" key="16">
    <source>
        <dbReference type="EMBL" id="KAG6017791.1"/>
    </source>
</evidence>
<evidence type="ECO:0000256" key="4">
    <source>
        <dbReference type="ARBA" id="ARBA00022722"/>
    </source>
</evidence>
<evidence type="ECO:0000256" key="11">
    <source>
        <dbReference type="ARBA" id="ARBA00023204"/>
    </source>
</evidence>
<comment type="caution">
    <text evidence="16">The sequence shown here is derived from an EMBL/GenBank/DDBJ whole genome shotgun (WGS) entry which is preliminary data.</text>
</comment>
<evidence type="ECO:0000256" key="8">
    <source>
        <dbReference type="ARBA" id="ARBA00022801"/>
    </source>
</evidence>
<dbReference type="Pfam" id="PF02732">
    <property type="entry name" value="ERCC4"/>
    <property type="match status" value="1"/>
</dbReference>
<dbReference type="OrthoDB" id="343092at2759"/>
<dbReference type="InterPro" id="IPR047521">
    <property type="entry name" value="XPF_nuclease_EME1_ascomycetes"/>
</dbReference>
<evidence type="ECO:0000256" key="7">
    <source>
        <dbReference type="ARBA" id="ARBA00022763"/>
    </source>
</evidence>
<dbReference type="InterPro" id="IPR006166">
    <property type="entry name" value="ERCC4_domain"/>
</dbReference>
<evidence type="ECO:0000256" key="9">
    <source>
        <dbReference type="ARBA" id="ARBA00022842"/>
    </source>
</evidence>
<keyword evidence="5" id="KW-0479">Metal-binding</keyword>
<dbReference type="Gene3D" id="3.40.50.10130">
    <property type="match status" value="1"/>
</dbReference>
<evidence type="ECO:0000256" key="12">
    <source>
        <dbReference type="ARBA" id="ARBA00023242"/>
    </source>
</evidence>
<feature type="domain" description="ERCC4" evidence="15">
    <location>
        <begin position="396"/>
        <end position="667"/>
    </location>
</feature>
<keyword evidence="6" id="KW-0255">Endonuclease</keyword>
<evidence type="ECO:0000256" key="13">
    <source>
        <dbReference type="ARBA" id="ARBA00023254"/>
    </source>
</evidence>
<keyword evidence="4" id="KW-0540">Nuclease</keyword>
<keyword evidence="9" id="KW-0460">Magnesium</keyword>
<evidence type="ECO:0000313" key="17">
    <source>
        <dbReference type="Proteomes" id="UP000748025"/>
    </source>
</evidence>
<evidence type="ECO:0000256" key="1">
    <source>
        <dbReference type="ARBA" id="ARBA00001946"/>
    </source>
</evidence>
<keyword evidence="17" id="KW-1185">Reference proteome</keyword>
<dbReference type="GO" id="GO:0008821">
    <property type="term" value="F:crossover junction DNA endonuclease activity"/>
    <property type="evidence" value="ECO:0007669"/>
    <property type="project" value="TreeGrafter"/>
</dbReference>
<accession>A0A9P7NGS3</accession>
<dbReference type="SMART" id="SM00891">
    <property type="entry name" value="ERCC4"/>
    <property type="match status" value="1"/>
</dbReference>
<keyword evidence="13" id="KW-0469">Meiosis</keyword>
<dbReference type="GO" id="GO:0031573">
    <property type="term" value="P:mitotic intra-S DNA damage checkpoint signaling"/>
    <property type="evidence" value="ECO:0007669"/>
    <property type="project" value="TreeGrafter"/>
</dbReference>
<dbReference type="EMBL" id="SRPW01000098">
    <property type="protein sequence ID" value="KAG6017791.1"/>
    <property type="molecule type" value="Genomic_DNA"/>
</dbReference>
<dbReference type="AlphaFoldDB" id="A0A9P7NGS3"/>
<dbReference type="CDD" id="cd20085">
    <property type="entry name" value="XPF_nuclease_Mms4"/>
    <property type="match status" value="1"/>
</dbReference>
<gene>
    <name evidence="16" type="ORF">E4U43_008668</name>
</gene>
<evidence type="ECO:0000256" key="10">
    <source>
        <dbReference type="ARBA" id="ARBA00023172"/>
    </source>
</evidence>
<dbReference type="GO" id="GO:0003677">
    <property type="term" value="F:DNA binding"/>
    <property type="evidence" value="ECO:0007669"/>
    <property type="project" value="InterPro"/>
</dbReference>
<dbReference type="GO" id="GO:0031297">
    <property type="term" value="P:replication fork processing"/>
    <property type="evidence" value="ECO:0007669"/>
    <property type="project" value="TreeGrafter"/>
</dbReference>
<evidence type="ECO:0000256" key="5">
    <source>
        <dbReference type="ARBA" id="ARBA00022723"/>
    </source>
</evidence>
<keyword evidence="10" id="KW-0233">DNA recombination</keyword>
<sequence length="714" mass="79281">MAHHVIDLISSSPRLSHRASPDSSPPPPQKQKQNDGSFVSDDASSFHHDTRTQSSTTEGVMHMKTHTWSATSTRVKTKRDILDEIDDSILDLLDGPQPKRRKVPGPDARHEEPFDLLVRRQSASNPKPKHPPLTGHDRPLSKRPVLEPIEFTSSLEQTSPKRDMSLTAKKQPPPSSKHRDAVKGVNILEYDDPFLSDPFDSPPQLGTGKQSMARRAVSCDPFMSSSPPPPRPQAAHDRSNGTKSYTSGLSKRPDSKAYKIDELDPFEDSPPPQKRAADSGLDELICIDDSSERSHQSSDDELPSIMEMDLTKRRMRSPMRRTQSDTTWSNRTASRSTQAPKLTTPKKTAAEREAEKEHKRREREQLKAAKAVEKHRVAALAEVNKLRTDKKVSTPEMIVDLPSGLDAGLQVQIKEMLQGLGVEHATWSCPNHKMIKWRRKVTSRFNEEMGLWEPIFPRIAHEEIALVIFVAEEFVSLAFEDVLHKRVADIKRQHGRNKLIFLLQGMTAWTRKNRSIRNRKFTLGVRAAGNETAAAAAAAAAASSSSSTASKTRAAAEYISEDIIEDAMLSLHVEHGILLHHTAAPIETAKWVVSFTQHISTIPYKRQKDQATSVAGFCMESGQVRTGDGVQDTYVRMLQEIVRVTAPIAYGVAAEFNSVTKLVQGLEGGGPERLAAVRKSTNKDGAMSDRTVGQAVSRRLHRVFTGTDEDSTDV</sequence>
<keyword evidence="11" id="KW-0234">DNA repair</keyword>
<dbReference type="FunFam" id="1.10.150.670:FF:000004">
    <property type="entry name" value="Crossover junction endonuclease EME1"/>
    <property type="match status" value="1"/>
</dbReference>
<dbReference type="Proteomes" id="UP000748025">
    <property type="component" value="Unassembled WGS sequence"/>
</dbReference>
<dbReference type="InterPro" id="IPR033310">
    <property type="entry name" value="Mms4/EME1/EME2"/>
</dbReference>
<evidence type="ECO:0000256" key="2">
    <source>
        <dbReference type="ARBA" id="ARBA00004123"/>
    </source>
</evidence>
<dbReference type="PANTHER" id="PTHR21077">
    <property type="entry name" value="EME1 PROTEIN"/>
    <property type="match status" value="1"/>
</dbReference>
<feature type="compositionally biased region" description="Polar residues" evidence="14">
    <location>
        <begin position="320"/>
        <end position="341"/>
    </location>
</feature>
<feature type="compositionally biased region" description="Basic and acidic residues" evidence="14">
    <location>
        <begin position="348"/>
        <end position="371"/>
    </location>
</feature>
<protein>
    <recommendedName>
        <fullName evidence="15">ERCC4 domain-containing protein</fullName>
    </recommendedName>
</protein>
<proteinExistence type="inferred from homology"/>
<dbReference type="GO" id="GO:0005634">
    <property type="term" value="C:nucleus"/>
    <property type="evidence" value="ECO:0007669"/>
    <property type="project" value="UniProtKB-SubCell"/>
</dbReference>
<comment type="subcellular location">
    <subcellularLocation>
        <location evidence="2">Nucleus</location>
    </subcellularLocation>
</comment>
<comment type="similarity">
    <text evidence="3">Belongs to the EME1/MMS4 family.</text>
</comment>
<keyword evidence="7" id="KW-0227">DNA damage</keyword>
<dbReference type="GO" id="GO:0000712">
    <property type="term" value="P:resolution of meiotic recombination intermediates"/>
    <property type="evidence" value="ECO:0007669"/>
    <property type="project" value="TreeGrafter"/>
</dbReference>
<dbReference type="Gene3D" id="1.10.150.670">
    <property type="entry name" value="Crossover junction endonuclease EME1, DNA-binding domain"/>
    <property type="match status" value="1"/>
</dbReference>